<dbReference type="Pfam" id="PF09551">
    <property type="entry name" value="Spore_II_R"/>
    <property type="match status" value="1"/>
</dbReference>
<name>A0A1B7LET4_9FIRM</name>
<dbReference type="RefSeq" id="WP_066668290.1">
    <property type="nucleotide sequence ID" value="NZ_LYVF01000158.1"/>
</dbReference>
<protein>
    <submittedName>
        <fullName evidence="2">Stage II sporulation protein R</fullName>
    </submittedName>
</protein>
<organism evidence="2 3">
    <name type="scientific">Desulfotomaculum copahuensis</name>
    <dbReference type="NCBI Taxonomy" id="1838280"/>
    <lineage>
        <taxon>Bacteria</taxon>
        <taxon>Bacillati</taxon>
        <taxon>Bacillota</taxon>
        <taxon>Clostridia</taxon>
        <taxon>Eubacteriales</taxon>
        <taxon>Desulfotomaculaceae</taxon>
        <taxon>Desulfotomaculum</taxon>
    </lineage>
</organism>
<gene>
    <name evidence="2" type="ORF">A6M21_10370</name>
</gene>
<evidence type="ECO:0000313" key="3">
    <source>
        <dbReference type="Proteomes" id="UP000078532"/>
    </source>
</evidence>
<accession>A0A1B7LET4</accession>
<feature type="region of interest" description="Disordered" evidence="1">
    <location>
        <begin position="180"/>
        <end position="243"/>
    </location>
</feature>
<dbReference type="InterPro" id="IPR014202">
    <property type="entry name" value="Spore_II_R"/>
</dbReference>
<keyword evidence="3" id="KW-1185">Reference proteome</keyword>
<sequence>MNRKMRISLVALGLLAAGLAGGWQWHRVQQARMYAPDQLIRFHVIANSDSAADQALKLHVRDVIVGTMAPRFRQAKNITQAREIARANLGYMQQLAVREIHREGKDYPVSVCMGHFPFPVKTYHLATAGNPWEKDYLTLPAGEYEAVRVVIGRGAGHNWWCVLFPPLCFVDVPASWTAPPENGAVRTDGEKPPVAGNNGQRSGASRPEERGPTAGPDGMNAPAAGPGSCPVHSNGPAGRPAEPAFRLQLPPAVMARAAAAPAGPGPDGTVEYRLRVLDWWHSSVNWFDRLWG</sequence>
<dbReference type="AlphaFoldDB" id="A0A1B7LET4"/>
<evidence type="ECO:0000256" key="1">
    <source>
        <dbReference type="SAM" id="MobiDB-lite"/>
    </source>
</evidence>
<dbReference type="STRING" id="1838280.A6M21_10370"/>
<dbReference type="EMBL" id="LYVF01000158">
    <property type="protein sequence ID" value="OAT81793.1"/>
    <property type="molecule type" value="Genomic_DNA"/>
</dbReference>
<proteinExistence type="predicted"/>
<comment type="caution">
    <text evidence="2">The sequence shown here is derived from an EMBL/GenBank/DDBJ whole genome shotgun (WGS) entry which is preliminary data.</text>
</comment>
<evidence type="ECO:0000313" key="2">
    <source>
        <dbReference type="EMBL" id="OAT81793.1"/>
    </source>
</evidence>
<reference evidence="2 3" key="1">
    <citation type="submission" date="2016-04" db="EMBL/GenBank/DDBJ databases">
        <authorList>
            <person name="Evans L.H."/>
            <person name="Alamgir A."/>
            <person name="Owens N."/>
            <person name="Weber N.D."/>
            <person name="Virtaneva K."/>
            <person name="Barbian K."/>
            <person name="Babar A."/>
            <person name="Rosenke K."/>
        </authorList>
    </citation>
    <scope>NUCLEOTIDE SEQUENCE [LARGE SCALE GENOMIC DNA]</scope>
    <source>
        <strain evidence="2 3">LMa1</strain>
    </source>
</reference>
<dbReference type="NCBIfam" id="TIGR02837">
    <property type="entry name" value="spore_II_R"/>
    <property type="match status" value="1"/>
</dbReference>
<dbReference type="Proteomes" id="UP000078532">
    <property type="component" value="Unassembled WGS sequence"/>
</dbReference>